<evidence type="ECO:0000313" key="3">
    <source>
        <dbReference type="EMBL" id="QHV62842.1"/>
    </source>
</evidence>
<keyword evidence="1" id="KW-0328">Glycosyltransferase</keyword>
<organism evidence="3 4">
    <name type="scientific">Akkermansia massiliensis</name>
    <dbReference type="NCBI Taxonomy" id="2927224"/>
    <lineage>
        <taxon>Bacteria</taxon>
        <taxon>Pseudomonadati</taxon>
        <taxon>Verrucomicrobiota</taxon>
        <taxon>Verrucomicrobiia</taxon>
        <taxon>Verrucomicrobiales</taxon>
        <taxon>Akkermansiaceae</taxon>
        <taxon>Akkermansia</taxon>
    </lineage>
</organism>
<proteinExistence type="predicted"/>
<dbReference type="EMBL" id="CP029701">
    <property type="protein sequence ID" value="QHV62842.1"/>
    <property type="molecule type" value="Genomic_DNA"/>
</dbReference>
<dbReference type="PANTHER" id="PTHR34136:SF1">
    <property type="entry name" value="UDP-N-ACETYL-D-MANNOSAMINURONIC ACID TRANSFERASE"/>
    <property type="match status" value="1"/>
</dbReference>
<dbReference type="Pfam" id="PF03808">
    <property type="entry name" value="Glyco_tran_WecG"/>
    <property type="match status" value="1"/>
</dbReference>
<dbReference type="GO" id="GO:0016758">
    <property type="term" value="F:hexosyltransferase activity"/>
    <property type="evidence" value="ECO:0007669"/>
    <property type="project" value="TreeGrafter"/>
</dbReference>
<evidence type="ECO:0000313" key="4">
    <source>
        <dbReference type="Proteomes" id="UP000642553"/>
    </source>
</evidence>
<keyword evidence="2" id="KW-0808">Transferase</keyword>
<name>A0AAE6TA98_9BACT</name>
<evidence type="ECO:0000256" key="2">
    <source>
        <dbReference type="ARBA" id="ARBA00022679"/>
    </source>
</evidence>
<accession>A0AAE6TA98</accession>
<dbReference type="CDD" id="cd06533">
    <property type="entry name" value="Glyco_transf_WecG_TagA"/>
    <property type="match status" value="1"/>
</dbReference>
<dbReference type="PANTHER" id="PTHR34136">
    <property type="match status" value="1"/>
</dbReference>
<dbReference type="InterPro" id="IPR004629">
    <property type="entry name" value="WecG_TagA_CpsF"/>
</dbReference>
<dbReference type="NCBIfam" id="TIGR00696">
    <property type="entry name" value="wecG_tagA_cpsF"/>
    <property type="match status" value="1"/>
</dbReference>
<reference evidence="3" key="1">
    <citation type="submission" date="2018-05" db="EMBL/GenBank/DDBJ databases">
        <title>Complete genome sequnece of Akkermansia muciniphila EB-AMDK-40.</title>
        <authorList>
            <person name="Nam Y.-D."/>
            <person name="Chung W.-H."/>
            <person name="Park Y.S."/>
            <person name="Kang J."/>
        </authorList>
    </citation>
    <scope>NUCLEOTIDE SEQUENCE</scope>
    <source>
        <strain evidence="3">EB-AMDK-40</strain>
    </source>
</reference>
<dbReference type="Proteomes" id="UP000642553">
    <property type="component" value="Chromosome"/>
</dbReference>
<dbReference type="AlphaFoldDB" id="A0AAE6TA98"/>
<protein>
    <submittedName>
        <fullName evidence="3">Glycosyltransferase</fullName>
    </submittedName>
</protein>
<evidence type="ECO:0000256" key="1">
    <source>
        <dbReference type="ARBA" id="ARBA00022676"/>
    </source>
</evidence>
<sequence>MIFTLHFHQAMTAANNPDQPGARMPCETRKVFGFSVAVSSVEEMSSALAERALEAQAPCLVAAADVHVITLGVHDRGYGAVLERMDVVCPDGMPVVWKLNRGLPAGERSAERVSGPDLMEALVRANAEYPGLRHFLLGGDEGTLETLASALKEKYPAFHLAGVHSPPFRSWTEEDRREMREAVASSGANVVWVGLGCPKQERWMAEQKELLPPAVYVGVGAAFAFHAGTVKRAPRWMQKNGLEWLYRIYREPGRLLKRYVKHNSLFVWYVLTGR</sequence>
<gene>
    <name evidence="3" type="ORF">DMI76_05445</name>
</gene>